<name>A0A285N5T1_NATPI</name>
<dbReference type="Pfam" id="PF19306">
    <property type="entry name" value="WHD_Lhr"/>
    <property type="match status" value="1"/>
</dbReference>
<keyword evidence="1" id="KW-0547">Nucleotide-binding</keyword>
<proteinExistence type="inferred from homology"/>
<dbReference type="InterPro" id="IPR052511">
    <property type="entry name" value="ATP-dep_Helicase"/>
</dbReference>
<evidence type="ECO:0000256" key="2">
    <source>
        <dbReference type="ARBA" id="ARBA00022763"/>
    </source>
</evidence>
<evidence type="ECO:0000259" key="12">
    <source>
        <dbReference type="PROSITE" id="PS51194"/>
    </source>
</evidence>
<keyword evidence="14" id="KW-1185">Reference proteome</keyword>
<dbReference type="Gene3D" id="3.40.50.300">
    <property type="entry name" value="P-loop containing nucleotide triphosphate hydrolases"/>
    <property type="match status" value="2"/>
</dbReference>
<gene>
    <name evidence="13" type="ORF">SAMN06269185_0694</name>
</gene>
<evidence type="ECO:0000256" key="4">
    <source>
        <dbReference type="ARBA" id="ARBA00022806"/>
    </source>
</evidence>
<dbReference type="EMBL" id="OBEJ01000001">
    <property type="protein sequence ID" value="SNZ04835.1"/>
    <property type="molecule type" value="Genomic_DNA"/>
</dbReference>
<dbReference type="PROSITE" id="PS51192">
    <property type="entry name" value="HELICASE_ATP_BIND_1"/>
    <property type="match status" value="1"/>
</dbReference>
<keyword evidence="8" id="KW-0413">Isomerase</keyword>
<dbReference type="GO" id="GO:0006281">
    <property type="term" value="P:DNA repair"/>
    <property type="evidence" value="ECO:0007669"/>
    <property type="project" value="UniProtKB-KW"/>
</dbReference>
<feature type="domain" description="Helicase C-terminal" evidence="12">
    <location>
        <begin position="285"/>
        <end position="444"/>
    </location>
</feature>
<keyword evidence="3" id="KW-0378">Hydrolase</keyword>
<dbReference type="Pfam" id="PF00270">
    <property type="entry name" value="DEAD"/>
    <property type="match status" value="1"/>
</dbReference>
<dbReference type="InterPro" id="IPR014001">
    <property type="entry name" value="Helicase_ATP-bd"/>
</dbReference>
<keyword evidence="7" id="KW-0234">DNA repair</keyword>
<dbReference type="GO" id="GO:0016887">
    <property type="term" value="F:ATP hydrolysis activity"/>
    <property type="evidence" value="ECO:0007669"/>
    <property type="project" value="TreeGrafter"/>
</dbReference>
<reference evidence="13 14" key="1">
    <citation type="submission" date="2017-09" db="EMBL/GenBank/DDBJ databases">
        <authorList>
            <person name="Ehlers B."/>
            <person name="Leendertz F.H."/>
        </authorList>
    </citation>
    <scope>NUCLEOTIDE SEQUENCE [LARGE SCALE GENOMIC DNA]</scope>
    <source>
        <strain evidence="13 14">DSM 27208</strain>
    </source>
</reference>
<dbReference type="InterPro" id="IPR013701">
    <property type="entry name" value="Lhr-like_DEAD/DEAH_assoc"/>
</dbReference>
<evidence type="ECO:0000259" key="11">
    <source>
        <dbReference type="PROSITE" id="PS51192"/>
    </source>
</evidence>
<evidence type="ECO:0000256" key="7">
    <source>
        <dbReference type="ARBA" id="ARBA00023204"/>
    </source>
</evidence>
<evidence type="ECO:0000313" key="13">
    <source>
        <dbReference type="EMBL" id="SNZ04835.1"/>
    </source>
</evidence>
<feature type="region of interest" description="Disordered" evidence="10">
    <location>
        <begin position="1"/>
        <end position="40"/>
    </location>
</feature>
<evidence type="ECO:0000256" key="6">
    <source>
        <dbReference type="ARBA" id="ARBA00023125"/>
    </source>
</evidence>
<dbReference type="PANTHER" id="PTHR47962">
    <property type="entry name" value="ATP-DEPENDENT HELICASE LHR-RELATED-RELATED"/>
    <property type="match status" value="1"/>
</dbReference>
<protein>
    <submittedName>
        <fullName evidence="13">ATP-dependent helicase Lhr and Lhr-like helicase</fullName>
    </submittedName>
</protein>
<dbReference type="InterPro" id="IPR045628">
    <property type="entry name" value="Lhr_WH_dom"/>
</dbReference>
<dbReference type="SMART" id="SM00490">
    <property type="entry name" value="HELICc"/>
    <property type="match status" value="1"/>
</dbReference>
<dbReference type="Pfam" id="PF08494">
    <property type="entry name" value="DEAD_assoc"/>
    <property type="match status" value="1"/>
</dbReference>
<dbReference type="SMART" id="SM00487">
    <property type="entry name" value="DEXDc"/>
    <property type="match status" value="1"/>
</dbReference>
<dbReference type="GO" id="GO:0005524">
    <property type="term" value="F:ATP binding"/>
    <property type="evidence" value="ECO:0007669"/>
    <property type="project" value="UniProtKB-KW"/>
</dbReference>
<keyword evidence="5" id="KW-0067">ATP-binding</keyword>
<evidence type="ECO:0000256" key="5">
    <source>
        <dbReference type="ARBA" id="ARBA00022840"/>
    </source>
</evidence>
<dbReference type="RefSeq" id="WP_097007691.1">
    <property type="nucleotide sequence ID" value="NZ_OBEJ01000001.1"/>
</dbReference>
<evidence type="ECO:0000256" key="3">
    <source>
        <dbReference type="ARBA" id="ARBA00022801"/>
    </source>
</evidence>
<keyword evidence="2" id="KW-0227">DNA damage</keyword>
<dbReference type="InterPro" id="IPR011545">
    <property type="entry name" value="DEAD/DEAH_box_helicase_dom"/>
</dbReference>
<keyword evidence="6" id="KW-0238">DNA-binding</keyword>
<dbReference type="PROSITE" id="PS51194">
    <property type="entry name" value="HELICASE_CTER"/>
    <property type="match status" value="1"/>
</dbReference>
<organism evidence="13 14">
    <name type="scientific">Natronoarchaeum philippinense</name>
    <dbReference type="NCBI Taxonomy" id="558529"/>
    <lineage>
        <taxon>Archaea</taxon>
        <taxon>Methanobacteriati</taxon>
        <taxon>Methanobacteriota</taxon>
        <taxon>Stenosarchaea group</taxon>
        <taxon>Halobacteria</taxon>
        <taxon>Halobacteriales</taxon>
        <taxon>Natronoarchaeaceae</taxon>
    </lineage>
</organism>
<dbReference type="OrthoDB" id="33870at2157"/>
<sequence>MTDGDLAPDPAAFARLGPSVRSALSERGFETPTEPQRRAIPPLAAGENALVIAPTGTGKTETAMLPVFDAIAQRRRADAGGDDAGGRSSSSEPSLTTVREDAEADPYDGFAALYITPLRALNRDMRERLEWWGEQLDVSVDVRHGDTTDYQRQKQASDPPDVLVTTPETLQAMFTGSKLREALATIDHVVIDEVHELAASKRGAQLAIALERLREVAGPLQRIGLSATVGDPQEVADFLTGGRECAIREVDVGSRIDLSVTEPEITDADEKLSGQLMTSAEIASHVRAIGEIVDENESTLIFVNTRQTAEALGSRFKAIAPDGSIDAPVPDVSVGVHHGSLSKEARIDVEDRFKAGEIDALLCTSSMELGIDVGHVDHVVQYSSPRQVARILQRVGRAGHRSDQVSRGTILTTRPDDTFEALAIARRATEGEVERAPIHEGSLDAVANQIVALAMGHEEIGARNAYEIVTAAYPFRNLPEETFREVVRELANNRVIWLEEEYDRIEKTGGTWQYVYANLSMIPDEETYEVHDVASGRQIGTLDERFVVNFAQPGEVFIQRGEMWRITTIDDEESEVKVSPIEDPAGEVPSWIGQEIPVPKAVAGEVGEMRRVAGPQFEQGPADAAAVDAAAVAGEFTGRYPTDEGTASDALEQVRRHVETGTALPTDDRILIERQGRSVVVNACLGHTVNETLGRLLSSMLGQRSGSSVGLEVDPYRIELEVPTSISTPEIVEVLEETDPDHVRAIIELSLKNSDALKFRLAQVAEQFGRIKRWQGEASVSQNRLLAALEDTPVYEEAVREVFHEDLAVDAAGEVLTAIQSGDLAVETVGGHTPIGAGGRSSGQELLSPENADASVIETVRERIQNDRVILLCLHCTDWKTPKPVRRVRDQPECPECGSTRIAALNPWADEVVKAVRSQDRDEEQEDMVERAYRAASLVQSHGKRAVIALAARGVGPHNAARIINKLREDEDAFYRDILEQERQYARTQSFWD</sequence>
<accession>A0A285N5T1</accession>
<dbReference type="GO" id="GO:0004386">
    <property type="term" value="F:helicase activity"/>
    <property type="evidence" value="ECO:0007669"/>
    <property type="project" value="UniProtKB-KW"/>
</dbReference>
<evidence type="ECO:0000256" key="1">
    <source>
        <dbReference type="ARBA" id="ARBA00022741"/>
    </source>
</evidence>
<dbReference type="PANTHER" id="PTHR47962:SF5">
    <property type="entry name" value="ATP-DEPENDENT HELICASE LHR-RELATED"/>
    <property type="match status" value="1"/>
</dbReference>
<dbReference type="SUPFAM" id="SSF52540">
    <property type="entry name" value="P-loop containing nucleoside triphosphate hydrolases"/>
    <property type="match status" value="1"/>
</dbReference>
<keyword evidence="4 13" id="KW-0347">Helicase</keyword>
<dbReference type="Pfam" id="PF00271">
    <property type="entry name" value="Helicase_C"/>
    <property type="match status" value="1"/>
</dbReference>
<feature type="region of interest" description="Disordered" evidence="10">
    <location>
        <begin position="75"/>
        <end position="100"/>
    </location>
</feature>
<evidence type="ECO:0000256" key="8">
    <source>
        <dbReference type="ARBA" id="ARBA00023235"/>
    </source>
</evidence>
<dbReference type="GO" id="GO:0003677">
    <property type="term" value="F:DNA binding"/>
    <property type="evidence" value="ECO:0007669"/>
    <property type="project" value="UniProtKB-KW"/>
</dbReference>
<dbReference type="InterPro" id="IPR017170">
    <property type="entry name" value="Lhr-like"/>
</dbReference>
<dbReference type="GO" id="GO:0140097">
    <property type="term" value="F:catalytic activity, acting on DNA"/>
    <property type="evidence" value="ECO:0007669"/>
    <property type="project" value="UniProtKB-ARBA"/>
</dbReference>
<dbReference type="InterPro" id="IPR027417">
    <property type="entry name" value="P-loop_NTPase"/>
</dbReference>
<evidence type="ECO:0000313" key="14">
    <source>
        <dbReference type="Proteomes" id="UP000219453"/>
    </source>
</evidence>
<dbReference type="AlphaFoldDB" id="A0A285N5T1"/>
<evidence type="ECO:0000256" key="10">
    <source>
        <dbReference type="SAM" id="MobiDB-lite"/>
    </source>
</evidence>
<dbReference type="InterPro" id="IPR001650">
    <property type="entry name" value="Helicase_C-like"/>
</dbReference>
<dbReference type="Proteomes" id="UP000219453">
    <property type="component" value="Unassembled WGS sequence"/>
</dbReference>
<evidence type="ECO:0000256" key="9">
    <source>
        <dbReference type="ARBA" id="ARBA00093467"/>
    </source>
</evidence>
<feature type="domain" description="Helicase ATP-binding" evidence="11">
    <location>
        <begin position="40"/>
        <end position="247"/>
    </location>
</feature>
<comment type="similarity">
    <text evidence="9">Belongs to the Lhr helicase family. Lhr-Core subfamily.</text>
</comment>
<dbReference type="PIRSF" id="PIRSF037307">
    <property type="entry name" value="Lhr-like_helic_prd"/>
    <property type="match status" value="1"/>
</dbReference>